<dbReference type="PROSITE" id="PS51732">
    <property type="entry name" value="ASN_GLN_ASE_3"/>
    <property type="match status" value="1"/>
</dbReference>
<evidence type="ECO:0000259" key="3">
    <source>
        <dbReference type="Pfam" id="PF00710"/>
    </source>
</evidence>
<dbReference type="PANTHER" id="PTHR11707:SF28">
    <property type="entry name" value="60 KDA LYSOPHOSPHOLIPASE"/>
    <property type="match status" value="1"/>
</dbReference>
<dbReference type="GO" id="GO:0004067">
    <property type="term" value="F:asparaginase activity"/>
    <property type="evidence" value="ECO:0007669"/>
    <property type="project" value="UniProtKB-UniRule"/>
</dbReference>
<dbReference type="RefSeq" id="WP_103116183.1">
    <property type="nucleotide sequence ID" value="NZ_PPFX01000033.1"/>
</dbReference>
<dbReference type="EMBL" id="PPFX01000033">
    <property type="protein sequence ID" value="PNU19345.1"/>
    <property type="molecule type" value="Genomic_DNA"/>
</dbReference>
<dbReference type="PIRSF" id="PIRSF001220">
    <property type="entry name" value="L-ASNase_gatD"/>
    <property type="match status" value="1"/>
</dbReference>
<organism evidence="4 5">
    <name type="scientific">Geothermobacter hydrogeniphilus</name>
    <dbReference type="NCBI Taxonomy" id="1969733"/>
    <lineage>
        <taxon>Bacteria</taxon>
        <taxon>Pseudomonadati</taxon>
        <taxon>Thermodesulfobacteriota</taxon>
        <taxon>Desulfuromonadia</taxon>
        <taxon>Desulfuromonadales</taxon>
        <taxon>Geothermobacteraceae</taxon>
        <taxon>Geothermobacter</taxon>
    </lineage>
</organism>
<protein>
    <submittedName>
        <fullName evidence="4">Asparaginase</fullName>
    </submittedName>
</protein>
<dbReference type="SMART" id="SM00870">
    <property type="entry name" value="Asparaginase"/>
    <property type="match status" value="1"/>
</dbReference>
<dbReference type="Pfam" id="PF00710">
    <property type="entry name" value="Asparaginase"/>
    <property type="match status" value="1"/>
</dbReference>
<dbReference type="InterPro" id="IPR027474">
    <property type="entry name" value="L-asparaginase_N"/>
</dbReference>
<dbReference type="PANTHER" id="PTHR11707">
    <property type="entry name" value="L-ASPARAGINASE"/>
    <property type="match status" value="1"/>
</dbReference>
<dbReference type="InterPro" id="IPR036152">
    <property type="entry name" value="Asp/glu_Ase-like_sf"/>
</dbReference>
<comment type="caution">
    <text evidence="4">The sequence shown here is derived from an EMBL/GenBank/DDBJ whole genome shotgun (WGS) entry which is preliminary data.</text>
</comment>
<evidence type="ECO:0000313" key="5">
    <source>
        <dbReference type="Proteomes" id="UP000236340"/>
    </source>
</evidence>
<gene>
    <name evidence="4" type="ORF">C2E25_12955</name>
</gene>
<dbReference type="InterPro" id="IPR037152">
    <property type="entry name" value="L-asparaginase_N_sf"/>
</dbReference>
<feature type="binding site" evidence="2">
    <location>
        <begin position="83"/>
        <end position="84"/>
    </location>
    <ligand>
        <name>substrate</name>
    </ligand>
</feature>
<dbReference type="InterPro" id="IPR006034">
    <property type="entry name" value="Asparaginase/glutaminase-like"/>
</dbReference>
<feature type="binding site" evidence="2">
    <location>
        <position position="54"/>
    </location>
    <ligand>
        <name>substrate</name>
    </ligand>
</feature>
<proteinExistence type="predicted"/>
<feature type="domain" description="L-asparaginase N-terminal" evidence="3">
    <location>
        <begin position="4"/>
        <end position="156"/>
    </location>
</feature>
<dbReference type="PIRSF" id="PIRSF500176">
    <property type="entry name" value="L_ASNase"/>
    <property type="match status" value="1"/>
</dbReference>
<accession>A0A2K2H7Q5</accession>
<evidence type="ECO:0000256" key="2">
    <source>
        <dbReference type="PIRSR" id="PIRSR001220-2"/>
    </source>
</evidence>
<dbReference type="Gene3D" id="3.40.50.1170">
    <property type="entry name" value="L-asparaginase, N-terminal domain"/>
    <property type="match status" value="1"/>
</dbReference>
<evidence type="ECO:0000256" key="1">
    <source>
        <dbReference type="PIRSR" id="PIRSR001220-1"/>
    </source>
</evidence>
<dbReference type="PRINTS" id="PR00139">
    <property type="entry name" value="ASNGLNASE"/>
</dbReference>
<feature type="active site" description="O-isoaspartyl threonine intermediate" evidence="1">
    <location>
        <position position="12"/>
    </location>
</feature>
<dbReference type="AlphaFoldDB" id="A0A2K2H7Q5"/>
<reference evidence="4 5" key="1">
    <citation type="journal article" date="2018" name="Genome Announc.">
        <title>Genome Sequence of Geothermobacter sp. HR-1 Iron Reducer from the Loihi Seamount.</title>
        <authorList>
            <person name="Smith H."/>
            <person name="Abuyen K."/>
            <person name="Tremblay J."/>
            <person name="Savalia P."/>
            <person name="Perez-Rodriguez I."/>
            <person name="Emerson D."/>
            <person name="Tully B."/>
            <person name="Amend J."/>
        </authorList>
    </citation>
    <scope>NUCLEOTIDE SEQUENCE [LARGE SCALE GENOMIC DNA]</scope>
    <source>
        <strain evidence="4 5">HR-1</strain>
    </source>
</reference>
<sequence>MVDILILTAGGTIDKIYFDAKSSFQVGESPIGELLREANLTLDVEVRSVLRKDSLEMTDADRALLRRAAEEATAEKIVITHGTDTMVETGKALVGITGKTIVLTGAMQPARFRSTDALFNVASALTASQILPAGVYIAMNGRIFDPRHARKNVAENRFEELAGEPG</sequence>
<dbReference type="OrthoDB" id="9788068at2"/>
<name>A0A2K2H7Q5_9BACT</name>
<dbReference type="SUPFAM" id="SSF53774">
    <property type="entry name" value="Glutaminase/Asparaginase"/>
    <property type="match status" value="1"/>
</dbReference>
<evidence type="ECO:0000313" key="4">
    <source>
        <dbReference type="EMBL" id="PNU19345.1"/>
    </source>
</evidence>
<dbReference type="Proteomes" id="UP000236340">
    <property type="component" value="Unassembled WGS sequence"/>
</dbReference>